<evidence type="ECO:0008006" key="4">
    <source>
        <dbReference type="Google" id="ProtNLM"/>
    </source>
</evidence>
<evidence type="ECO:0000313" key="2">
    <source>
        <dbReference type="EMBL" id="RAN62428.1"/>
    </source>
</evidence>
<organism evidence="2 3">
    <name type="scientific">Dolosigranulum pigrum</name>
    <dbReference type="NCBI Taxonomy" id="29394"/>
    <lineage>
        <taxon>Bacteria</taxon>
        <taxon>Bacillati</taxon>
        <taxon>Bacillota</taxon>
        <taxon>Bacilli</taxon>
        <taxon>Lactobacillales</taxon>
        <taxon>Carnobacteriaceae</taxon>
        <taxon>Dolosigranulum</taxon>
    </lineage>
</organism>
<feature type="compositionally biased region" description="Basic and acidic residues" evidence="1">
    <location>
        <begin position="513"/>
        <end position="531"/>
    </location>
</feature>
<comment type="caution">
    <text evidence="2">The sequence shown here is derived from an EMBL/GenBank/DDBJ whole genome shotgun (WGS) entry which is preliminary data.</text>
</comment>
<dbReference type="Proteomes" id="UP000249099">
    <property type="component" value="Unassembled WGS sequence"/>
</dbReference>
<gene>
    <name evidence="2" type="ORF">B8A44_07725</name>
</gene>
<proteinExistence type="predicted"/>
<dbReference type="AlphaFoldDB" id="A0A328KHR1"/>
<feature type="region of interest" description="Disordered" evidence="1">
    <location>
        <begin position="467"/>
        <end position="531"/>
    </location>
</feature>
<dbReference type="RefSeq" id="WP_112790376.1">
    <property type="nucleotide sequence ID" value="NZ_NAQV01000023.1"/>
</dbReference>
<dbReference type="EMBL" id="NAQV01000023">
    <property type="protein sequence ID" value="RAN62428.1"/>
    <property type="molecule type" value="Genomic_DNA"/>
</dbReference>
<protein>
    <recommendedName>
        <fullName evidence="4">Phage portal protein</fullName>
    </recommendedName>
</protein>
<name>A0A328KHR1_9LACT</name>
<sequence>MNEITEKELNQDQINTLNSFDDPSVVDREYKEFVRMQSDANRVLNLTSPSIMGDINAVRNLFSNPLDNYARIAGAVEELFNTNGVIRSIVKYLQSHVTYNHSIYPIANQDNIHMSDNPAEYIDIANQVENYNIKYFAPYFVKEILIKGIIFLYEIGNDDSISYLQFPTSWGRVYEMDNGLYKWEIDISNIREVDEELLPDEIVKAVEAFANGNTDGDDWSRDGKWYRLSDKAFAMTLDPSVMSSGVAISELANTLLDSAALENAKRNVDVKDELDTVRLLHAKIPIDSDGKIKMSPQLAKQYNMQISRSLPEGIKSAVTPLELSNIALNGGGTPNAYEMVDKAEEKLFLATGTPSNIFGAETSSSRIVQFAIQKDANWIYTNVFPALENYYNYRLRSMSTESGMRWKVKFIRQSYYSMKEDIANMQAQLSFGGSRLDYLAAIGMDPAEVIGKLRMEQEMLDIDSIMTPKPTSYTLSGEGEDGSTQGSKPTGSAGAGTKKPKTPSNVGGSGEVGRPETDIPSPDTERQRDAQ</sequence>
<evidence type="ECO:0000313" key="3">
    <source>
        <dbReference type="Proteomes" id="UP000249099"/>
    </source>
</evidence>
<evidence type="ECO:0000256" key="1">
    <source>
        <dbReference type="SAM" id="MobiDB-lite"/>
    </source>
</evidence>
<reference evidence="2 3" key="1">
    <citation type="submission" date="2017-03" db="EMBL/GenBank/DDBJ databases">
        <title>wgs assembly of Dolosigranulum pigrum KPL CDC strains.</title>
        <authorList>
            <person name="Brugger S.D."/>
            <person name="Pettigrew M."/>
            <person name="Kong Y."/>
            <person name="Lemon K.P."/>
        </authorList>
    </citation>
    <scope>NUCLEOTIDE SEQUENCE [LARGE SCALE GENOMIC DNA]</scope>
    <source>
        <strain evidence="2 3">KPL1931_CDC4294-98</strain>
    </source>
</reference>
<accession>A0A328KHR1</accession>